<proteinExistence type="inferred from homology"/>
<dbReference type="PROSITE" id="PS50893">
    <property type="entry name" value="ABC_TRANSPORTER_2"/>
    <property type="match status" value="1"/>
</dbReference>
<accession>A0A5Q0TCL3</accession>
<evidence type="ECO:0000256" key="4">
    <source>
        <dbReference type="ARBA" id="ARBA00022741"/>
    </source>
</evidence>
<dbReference type="FunFam" id="3.40.50.300:FF:000462">
    <property type="entry name" value="Vitamin B12 import ATP-binding protein BtuD"/>
    <property type="match status" value="1"/>
</dbReference>
<evidence type="ECO:0000313" key="11">
    <source>
        <dbReference type="Proteomes" id="UP000348942"/>
    </source>
</evidence>
<comment type="function">
    <text evidence="8">Part of the ABC transporter complex BtuCDF involved in vitamin B12 import. Responsible for energy coupling to the transport system.</text>
</comment>
<dbReference type="SUPFAM" id="SSF52540">
    <property type="entry name" value="P-loop containing nucleoside triphosphate hydrolases"/>
    <property type="match status" value="1"/>
</dbReference>
<protein>
    <recommendedName>
        <fullName evidence="8">Vitamin B12 import ATP-binding protein BtuD</fullName>
        <ecNumber evidence="8">7.6.2.8</ecNumber>
    </recommendedName>
    <alternativeName>
        <fullName evidence="8">Vitamin B12-transporting ATPase</fullName>
    </alternativeName>
</protein>
<keyword evidence="3" id="KW-0997">Cell inner membrane</keyword>
<reference evidence="10 11" key="1">
    <citation type="submission" date="2019-10" db="EMBL/GenBank/DDBJ databases">
        <title>Vibrio sp. nov., isolated from Coralline algae surface.</title>
        <authorList>
            <person name="Geng Y."/>
            <person name="Zhang X."/>
        </authorList>
    </citation>
    <scope>NUCLEOTIDE SEQUENCE [LARGE SCALE GENOMIC DNA]</scope>
    <source>
        <strain evidence="10 11">SM1977</strain>
    </source>
</reference>
<keyword evidence="5 8" id="KW-0067">ATP-binding</keyword>
<dbReference type="Proteomes" id="UP000348942">
    <property type="component" value="Chromosome 1"/>
</dbReference>
<dbReference type="NCBIfam" id="NF002981">
    <property type="entry name" value="PRK03695.1"/>
    <property type="match status" value="1"/>
</dbReference>
<dbReference type="InterPro" id="IPR023693">
    <property type="entry name" value="ABC_transptr_BtuD"/>
</dbReference>
<evidence type="ECO:0000313" key="10">
    <source>
        <dbReference type="EMBL" id="QGA64922.1"/>
    </source>
</evidence>
<comment type="similarity">
    <text evidence="8">Belongs to the ABC transporter superfamily. Vitamin B12 importer (TC 3.A.1.13.1) family.</text>
</comment>
<dbReference type="PANTHER" id="PTHR42734:SF18">
    <property type="entry name" value="VITAMIN B12 IMPORT ATP-BINDING PROTEIN BTUD"/>
    <property type="match status" value="1"/>
</dbReference>
<dbReference type="EMBL" id="CP045699">
    <property type="protein sequence ID" value="QGA64922.1"/>
    <property type="molecule type" value="Genomic_DNA"/>
</dbReference>
<evidence type="ECO:0000256" key="1">
    <source>
        <dbReference type="ARBA" id="ARBA00022448"/>
    </source>
</evidence>
<dbReference type="Pfam" id="PF00005">
    <property type="entry name" value="ABC_tran"/>
    <property type="match status" value="1"/>
</dbReference>
<name>A0A5Q0TCL3_9VIBR</name>
<keyword evidence="4 8" id="KW-0547">Nucleotide-binding</keyword>
<dbReference type="AlphaFoldDB" id="A0A5Q0TCL3"/>
<evidence type="ECO:0000256" key="7">
    <source>
        <dbReference type="ARBA" id="ARBA00023136"/>
    </source>
</evidence>
<dbReference type="Gene3D" id="3.40.50.300">
    <property type="entry name" value="P-loop containing nucleotide triphosphate hydrolases"/>
    <property type="match status" value="1"/>
</dbReference>
<dbReference type="InterPro" id="IPR003593">
    <property type="entry name" value="AAA+_ATPase"/>
</dbReference>
<evidence type="ECO:0000256" key="6">
    <source>
        <dbReference type="ARBA" id="ARBA00022967"/>
    </source>
</evidence>
<comment type="subunit">
    <text evidence="8">The complex is composed of two ATP-binding proteins (BtuD), two transmembrane proteins (BtuC) and a solute-binding protein (BtuF).</text>
</comment>
<dbReference type="GO" id="GO:0016887">
    <property type="term" value="F:ATP hydrolysis activity"/>
    <property type="evidence" value="ECO:0007669"/>
    <property type="project" value="InterPro"/>
</dbReference>
<keyword evidence="1 8" id="KW-0813">Transport</keyword>
<dbReference type="GO" id="GO:0015420">
    <property type="term" value="F:ABC-type vitamin B12 transporter activity"/>
    <property type="evidence" value="ECO:0007669"/>
    <property type="project" value="UniProtKB-UniRule"/>
</dbReference>
<keyword evidence="11" id="KW-1185">Reference proteome</keyword>
<keyword evidence="6 8" id="KW-1278">Translocase</keyword>
<evidence type="ECO:0000256" key="3">
    <source>
        <dbReference type="ARBA" id="ARBA00022519"/>
    </source>
</evidence>
<organism evidence="10 11">
    <name type="scientific">Vibrio algicola</name>
    <dbReference type="NCBI Taxonomy" id="2662262"/>
    <lineage>
        <taxon>Bacteria</taxon>
        <taxon>Pseudomonadati</taxon>
        <taxon>Pseudomonadota</taxon>
        <taxon>Gammaproteobacteria</taxon>
        <taxon>Vibrionales</taxon>
        <taxon>Vibrionaceae</taxon>
        <taxon>Vibrio</taxon>
    </lineage>
</organism>
<gene>
    <name evidence="8 10" type="primary">btuD</name>
    <name evidence="10" type="ORF">GFB47_05550</name>
</gene>
<keyword evidence="2 8" id="KW-1003">Cell membrane</keyword>
<dbReference type="InterPro" id="IPR003439">
    <property type="entry name" value="ABC_transporter-like_ATP-bd"/>
</dbReference>
<dbReference type="RefSeq" id="WP_153447072.1">
    <property type="nucleotide sequence ID" value="NZ_CP045699.1"/>
</dbReference>
<evidence type="ECO:0000256" key="8">
    <source>
        <dbReference type="HAMAP-Rule" id="MF_01005"/>
    </source>
</evidence>
<comment type="catalytic activity">
    <reaction evidence="8">
        <text>an R-cob(III)alamin(out) + ATP + H2O = an R-cob(III)alamin(in) + ADP + phosphate + H(+)</text>
        <dbReference type="Rhea" id="RHEA:17873"/>
        <dbReference type="ChEBI" id="CHEBI:15377"/>
        <dbReference type="ChEBI" id="CHEBI:15378"/>
        <dbReference type="ChEBI" id="CHEBI:30616"/>
        <dbReference type="ChEBI" id="CHEBI:43474"/>
        <dbReference type="ChEBI" id="CHEBI:140785"/>
        <dbReference type="ChEBI" id="CHEBI:456216"/>
        <dbReference type="EC" id="7.6.2.8"/>
    </reaction>
</comment>
<dbReference type="HAMAP" id="MF_01005">
    <property type="entry name" value="BtuD"/>
    <property type="match status" value="1"/>
</dbReference>
<dbReference type="SMART" id="SM00382">
    <property type="entry name" value="AAA"/>
    <property type="match status" value="1"/>
</dbReference>
<dbReference type="PANTHER" id="PTHR42734">
    <property type="entry name" value="METAL TRANSPORT SYSTEM ATP-BINDING PROTEIN TM_0124-RELATED"/>
    <property type="match status" value="1"/>
</dbReference>
<dbReference type="GO" id="GO:0005524">
    <property type="term" value="F:ATP binding"/>
    <property type="evidence" value="ECO:0007669"/>
    <property type="project" value="UniProtKB-KW"/>
</dbReference>
<dbReference type="EC" id="7.6.2.8" evidence="8"/>
<feature type="binding site" evidence="8">
    <location>
        <begin position="30"/>
        <end position="37"/>
    </location>
    <ligand>
        <name>ATP</name>
        <dbReference type="ChEBI" id="CHEBI:30616"/>
    </ligand>
</feature>
<feature type="domain" description="ABC transporter" evidence="9">
    <location>
        <begin position="2"/>
        <end position="234"/>
    </location>
</feature>
<evidence type="ECO:0000256" key="5">
    <source>
        <dbReference type="ARBA" id="ARBA00022840"/>
    </source>
</evidence>
<evidence type="ECO:0000256" key="2">
    <source>
        <dbReference type="ARBA" id="ARBA00022475"/>
    </source>
</evidence>
<dbReference type="CDD" id="cd03214">
    <property type="entry name" value="ABC_Iron-Siderophores_B12_Hemin"/>
    <property type="match status" value="1"/>
</dbReference>
<evidence type="ECO:0000259" key="9">
    <source>
        <dbReference type="PROSITE" id="PS50893"/>
    </source>
</evidence>
<keyword evidence="7 8" id="KW-0472">Membrane</keyword>
<dbReference type="GO" id="GO:0005886">
    <property type="term" value="C:plasma membrane"/>
    <property type="evidence" value="ECO:0007669"/>
    <property type="project" value="UniProtKB-SubCell"/>
</dbReference>
<dbReference type="InterPro" id="IPR050153">
    <property type="entry name" value="Metal_Ion_Import_ABC"/>
</dbReference>
<comment type="subcellular location">
    <subcellularLocation>
        <location evidence="8">Cell membrane</location>
        <topology evidence="8">Peripheral membrane protein</topology>
    </subcellularLocation>
</comment>
<sequence length="249" mass="27154">MIEIDNVSVAPRLMPMSLTIDAGEIVHVIGPNGSGKSTLLESVSGLLACEGHIKIAGQDIKQQSLTALATQRAYLAQQFQSAFSMSVVHYLSLSIPTNAKCALVESAMSEITQILDIADKLERQTQQLSGGEWQRVRLAGMCLQVWPSLNPLAKLLILDEPAAPLDVGQQGLLYRLIDVMAQKGLAVLMANHDLNRTLRHSHSVVILKKGVIQAQGKTEKMMTSELLTTVFTTQVKKIVIEDNAYLLID</sequence>
<dbReference type="InterPro" id="IPR027417">
    <property type="entry name" value="P-loop_NTPase"/>
</dbReference>